<dbReference type="Gene3D" id="3.40.50.1820">
    <property type="entry name" value="alpha/beta hydrolase"/>
    <property type="match status" value="1"/>
</dbReference>
<dbReference type="InterPro" id="IPR029058">
    <property type="entry name" value="AB_hydrolase_fold"/>
</dbReference>
<evidence type="ECO:0000256" key="8">
    <source>
        <dbReference type="SAM" id="SignalP"/>
    </source>
</evidence>
<keyword evidence="7" id="KW-0624">Polysaccharide degradation</keyword>
<dbReference type="PANTHER" id="PTHR38050">
    <property type="match status" value="1"/>
</dbReference>
<dbReference type="RefSeq" id="WP_146163984.1">
    <property type="nucleotide sequence ID" value="NZ_PVZG01000002.1"/>
</dbReference>
<evidence type="ECO:0000256" key="3">
    <source>
        <dbReference type="ARBA" id="ARBA00022651"/>
    </source>
</evidence>
<name>A0A2T0SFR0_9ACTN</name>
<evidence type="ECO:0000256" key="6">
    <source>
        <dbReference type="ARBA" id="ARBA00023277"/>
    </source>
</evidence>
<dbReference type="Proteomes" id="UP000239209">
    <property type="component" value="Unassembled WGS sequence"/>
</dbReference>
<dbReference type="AlphaFoldDB" id="A0A2T0SFR0"/>
<evidence type="ECO:0000256" key="2">
    <source>
        <dbReference type="ARBA" id="ARBA00022525"/>
    </source>
</evidence>
<dbReference type="InterPro" id="IPR043595">
    <property type="entry name" value="FaeB/C/D"/>
</dbReference>
<keyword evidence="10" id="KW-1185">Reference proteome</keyword>
<sequence>MRALRFAAASAVVAVVFTAGAAVPVAAAAPSCARPSGDVTVDVDFEGTTYPVLAHVPAGLSPARRAPLVLNLHGSSGNGPGQMDYSGLRPVADDEGFIVAAPSGAITLPQDPMPPDGSWAWNVPGVPTTAGQLPPPDARDDIAYLGRVIDVLATRLCTDLRRTYATGYSGGARMSSALACHLSDRIAAVAPVAGLRAGRPDPDDVTVPELEDCRPTRPVPVVTWHGQQDTVNPYPGSTDLRWGYAVPLAAQTWARLNDCRTGPTPTTVTEHVTRLAYTDCRRGATVVLYRISNGGHVWPGATEPGSEVDASRTLWDFVQQFRLPAA</sequence>
<dbReference type="EMBL" id="PVZG01000002">
    <property type="protein sequence ID" value="PRY32250.1"/>
    <property type="molecule type" value="Genomic_DNA"/>
</dbReference>
<organism evidence="9 10">
    <name type="scientific">Pseudosporangium ferrugineum</name>
    <dbReference type="NCBI Taxonomy" id="439699"/>
    <lineage>
        <taxon>Bacteria</taxon>
        <taxon>Bacillati</taxon>
        <taxon>Actinomycetota</taxon>
        <taxon>Actinomycetes</taxon>
        <taxon>Micromonosporales</taxon>
        <taxon>Micromonosporaceae</taxon>
        <taxon>Pseudosporangium</taxon>
    </lineage>
</organism>
<reference evidence="9 10" key="1">
    <citation type="submission" date="2018-03" db="EMBL/GenBank/DDBJ databases">
        <title>Genomic Encyclopedia of Archaeal and Bacterial Type Strains, Phase II (KMG-II): from individual species to whole genera.</title>
        <authorList>
            <person name="Goeker M."/>
        </authorList>
    </citation>
    <scope>NUCLEOTIDE SEQUENCE [LARGE SCALE GENOMIC DNA]</scope>
    <source>
        <strain evidence="9 10">DSM 45348</strain>
    </source>
</reference>
<keyword evidence="2" id="KW-0964">Secreted</keyword>
<dbReference type="ESTHER" id="9actn-a0a2t0sfr0">
    <property type="family name" value="Esterase_phb"/>
</dbReference>
<evidence type="ECO:0000256" key="5">
    <source>
        <dbReference type="ARBA" id="ARBA00022801"/>
    </source>
</evidence>
<keyword evidence="5" id="KW-0378">Hydrolase</keyword>
<dbReference type="OrthoDB" id="9767239at2"/>
<evidence type="ECO:0000256" key="1">
    <source>
        <dbReference type="ARBA" id="ARBA00004613"/>
    </source>
</evidence>
<keyword evidence="6" id="KW-0119">Carbohydrate metabolism</keyword>
<evidence type="ECO:0000256" key="7">
    <source>
        <dbReference type="ARBA" id="ARBA00023326"/>
    </source>
</evidence>
<evidence type="ECO:0000256" key="4">
    <source>
        <dbReference type="ARBA" id="ARBA00022729"/>
    </source>
</evidence>
<protein>
    <submittedName>
        <fullName evidence="9">Polyhydroxybutyrate depolymerase</fullName>
    </submittedName>
</protein>
<dbReference type="GO" id="GO:0030600">
    <property type="term" value="F:feruloyl esterase activity"/>
    <property type="evidence" value="ECO:0007669"/>
    <property type="project" value="InterPro"/>
</dbReference>
<keyword evidence="4 8" id="KW-0732">Signal</keyword>
<keyword evidence="3" id="KW-0858">Xylan degradation</keyword>
<comment type="subcellular location">
    <subcellularLocation>
        <location evidence="1">Secreted</location>
    </subcellularLocation>
</comment>
<feature type="chain" id="PRO_5038928970" evidence="8">
    <location>
        <begin position="22"/>
        <end position="326"/>
    </location>
</feature>
<feature type="signal peptide" evidence="8">
    <location>
        <begin position="1"/>
        <end position="21"/>
    </location>
</feature>
<dbReference type="SUPFAM" id="SSF53474">
    <property type="entry name" value="alpha/beta-Hydrolases"/>
    <property type="match status" value="1"/>
</dbReference>
<evidence type="ECO:0000313" key="9">
    <source>
        <dbReference type="EMBL" id="PRY32250.1"/>
    </source>
</evidence>
<gene>
    <name evidence="9" type="ORF">CLV70_102461</name>
</gene>
<dbReference type="GO" id="GO:0005576">
    <property type="term" value="C:extracellular region"/>
    <property type="evidence" value="ECO:0007669"/>
    <property type="project" value="UniProtKB-SubCell"/>
</dbReference>
<proteinExistence type="predicted"/>
<dbReference type="GO" id="GO:0045493">
    <property type="term" value="P:xylan catabolic process"/>
    <property type="evidence" value="ECO:0007669"/>
    <property type="project" value="UniProtKB-KW"/>
</dbReference>
<comment type="caution">
    <text evidence="9">The sequence shown here is derived from an EMBL/GenBank/DDBJ whole genome shotgun (WGS) entry which is preliminary data.</text>
</comment>
<accession>A0A2T0SFR0</accession>
<evidence type="ECO:0000313" key="10">
    <source>
        <dbReference type="Proteomes" id="UP000239209"/>
    </source>
</evidence>
<dbReference type="PANTHER" id="PTHR38050:SF2">
    <property type="entry name" value="FERULOYL ESTERASE C-RELATED"/>
    <property type="match status" value="1"/>
</dbReference>